<name>A0ABR9ID88_9PSEU</name>
<protein>
    <submittedName>
        <fullName evidence="2">Uncharacterized protein</fullName>
    </submittedName>
</protein>
<comment type="caution">
    <text evidence="2">The sequence shown here is derived from an EMBL/GenBank/DDBJ whole genome shotgun (WGS) entry which is preliminary data.</text>
</comment>
<dbReference type="Proteomes" id="UP000631670">
    <property type="component" value="Unassembled WGS sequence"/>
</dbReference>
<dbReference type="EMBL" id="JADBEG010000001">
    <property type="protein sequence ID" value="MBE1501148.1"/>
    <property type="molecule type" value="Genomic_DNA"/>
</dbReference>
<accession>A0ABR9ID88</accession>
<evidence type="ECO:0000256" key="1">
    <source>
        <dbReference type="SAM" id="MobiDB-lite"/>
    </source>
</evidence>
<gene>
    <name evidence="2" type="ORF">H4696_008248</name>
</gene>
<feature type="compositionally biased region" description="Basic and acidic residues" evidence="1">
    <location>
        <begin position="9"/>
        <end position="19"/>
    </location>
</feature>
<proteinExistence type="predicted"/>
<organism evidence="2 3">
    <name type="scientific">Amycolatopsis lexingtonensis</name>
    <dbReference type="NCBI Taxonomy" id="218822"/>
    <lineage>
        <taxon>Bacteria</taxon>
        <taxon>Bacillati</taxon>
        <taxon>Actinomycetota</taxon>
        <taxon>Actinomycetes</taxon>
        <taxon>Pseudonocardiales</taxon>
        <taxon>Pseudonocardiaceae</taxon>
        <taxon>Amycolatopsis</taxon>
    </lineage>
</organism>
<reference evidence="2 3" key="1">
    <citation type="submission" date="2020-10" db="EMBL/GenBank/DDBJ databases">
        <title>Sequencing the genomes of 1000 actinobacteria strains.</title>
        <authorList>
            <person name="Klenk H.-P."/>
        </authorList>
    </citation>
    <scope>NUCLEOTIDE SEQUENCE [LARGE SCALE GENOMIC DNA]</scope>
    <source>
        <strain evidence="2 3">DSM 44653</strain>
    </source>
</reference>
<sequence length="132" mass="14386">MTSFWTSPYRERKSSDPSTRRPMNGPPGGRPRRPDRVADPGVEPGDLRDPAGGDPVAPDGFAALEDVDRGDLAGREPLPDVHDVAAIHFEHGAGQRAAGVLFGLREQFDEAAPELVDAVAGERRPLEDRRRR</sequence>
<evidence type="ECO:0000313" key="3">
    <source>
        <dbReference type="Proteomes" id="UP000631670"/>
    </source>
</evidence>
<keyword evidence="3" id="KW-1185">Reference proteome</keyword>
<evidence type="ECO:0000313" key="2">
    <source>
        <dbReference type="EMBL" id="MBE1501148.1"/>
    </source>
</evidence>
<feature type="region of interest" description="Disordered" evidence="1">
    <location>
        <begin position="1"/>
        <end position="61"/>
    </location>
</feature>